<organism evidence="1 2">
    <name type="scientific">Desulfuribacillus stibiiarsenatis</name>
    <dbReference type="NCBI Taxonomy" id="1390249"/>
    <lineage>
        <taxon>Bacteria</taxon>
        <taxon>Bacillati</taxon>
        <taxon>Bacillota</taxon>
        <taxon>Desulfuribacillia</taxon>
        <taxon>Desulfuribacillales</taxon>
        <taxon>Desulfuribacillaceae</taxon>
        <taxon>Desulfuribacillus</taxon>
    </lineage>
</organism>
<evidence type="ECO:0000313" key="1">
    <source>
        <dbReference type="EMBL" id="OEH86053.1"/>
    </source>
</evidence>
<accession>A0A1E5L7Y7</accession>
<gene>
    <name evidence="1" type="ORF">BHU72_14580</name>
</gene>
<dbReference type="RefSeq" id="WP_069701575.1">
    <property type="nucleotide sequence ID" value="NZ_MJAT01000008.1"/>
</dbReference>
<protein>
    <submittedName>
        <fullName evidence="1">Uncharacterized protein</fullName>
    </submittedName>
</protein>
<dbReference type="AlphaFoldDB" id="A0A1E5L7Y7"/>
<dbReference type="STRING" id="1390249.BHU72_14580"/>
<reference evidence="1 2" key="1">
    <citation type="submission" date="2016-09" db="EMBL/GenBank/DDBJ databases">
        <title>Desulfuribacillus arsenicus sp. nov., an obligately anaerobic, dissimilatory arsenic- and antimonate-reducing bacterium isolated from anoxic sediments.</title>
        <authorList>
            <person name="Abin C.A."/>
            <person name="Hollibaugh J.T."/>
        </authorList>
    </citation>
    <scope>NUCLEOTIDE SEQUENCE [LARGE SCALE GENOMIC DNA]</scope>
    <source>
        <strain evidence="1 2">MLFW-2</strain>
    </source>
</reference>
<sequence>MGYIRYEPVNTIIDGETIEMINSYGCYTSKYVRLSGKPYYKGIENRPKNLYSKTQCKNMKRQVGEKEEPVAFSKAMHGYYPLFLRV</sequence>
<comment type="caution">
    <text evidence="1">The sequence shown here is derived from an EMBL/GenBank/DDBJ whole genome shotgun (WGS) entry which is preliminary data.</text>
</comment>
<proteinExistence type="predicted"/>
<name>A0A1E5L7Y7_9FIRM</name>
<dbReference type="Proteomes" id="UP000095255">
    <property type="component" value="Unassembled WGS sequence"/>
</dbReference>
<evidence type="ECO:0000313" key="2">
    <source>
        <dbReference type="Proteomes" id="UP000095255"/>
    </source>
</evidence>
<keyword evidence="2" id="KW-1185">Reference proteome</keyword>
<dbReference type="EMBL" id="MJAT01000008">
    <property type="protein sequence ID" value="OEH86053.1"/>
    <property type="molecule type" value="Genomic_DNA"/>
</dbReference>